<accession>A0A0F9V831</accession>
<name>A0A0F9V831_9ZZZZ</name>
<reference evidence="1" key="1">
    <citation type="journal article" date="2015" name="Nature">
        <title>Complex archaea that bridge the gap between prokaryotes and eukaryotes.</title>
        <authorList>
            <person name="Spang A."/>
            <person name="Saw J.H."/>
            <person name="Jorgensen S.L."/>
            <person name="Zaremba-Niedzwiedzka K."/>
            <person name="Martijn J."/>
            <person name="Lind A.E."/>
            <person name="van Eijk R."/>
            <person name="Schleper C."/>
            <person name="Guy L."/>
            <person name="Ettema T.J."/>
        </authorList>
    </citation>
    <scope>NUCLEOTIDE SEQUENCE</scope>
</reference>
<protein>
    <recommendedName>
        <fullName evidence="2">Phosphodiesterase</fullName>
    </recommendedName>
</protein>
<dbReference type="AlphaFoldDB" id="A0A0F9V831"/>
<evidence type="ECO:0008006" key="2">
    <source>
        <dbReference type="Google" id="ProtNLM"/>
    </source>
</evidence>
<comment type="caution">
    <text evidence="1">The sequence shown here is derived from an EMBL/GenBank/DDBJ whole genome shotgun (WGS) entry which is preliminary data.</text>
</comment>
<organism evidence="1">
    <name type="scientific">marine sediment metagenome</name>
    <dbReference type="NCBI Taxonomy" id="412755"/>
    <lineage>
        <taxon>unclassified sequences</taxon>
        <taxon>metagenomes</taxon>
        <taxon>ecological metagenomes</taxon>
    </lineage>
</organism>
<dbReference type="EMBL" id="LAZR01000035">
    <property type="protein sequence ID" value="KKO01391.1"/>
    <property type="molecule type" value="Genomic_DNA"/>
</dbReference>
<sequence>MKAFIVSLPLSVVLFASQGVTAETITFPLGQQAGAKRLDLPQRGASTTQVEQHYGAPANQHAAVGQPPISRWDYSDFSVYFEYDKVVHSVHKHVPGAIGQK</sequence>
<proteinExistence type="predicted"/>
<evidence type="ECO:0000313" key="1">
    <source>
        <dbReference type="EMBL" id="KKO01391.1"/>
    </source>
</evidence>
<gene>
    <name evidence="1" type="ORF">LCGC14_0116020</name>
</gene>